<keyword evidence="5" id="KW-1185">Reference proteome</keyword>
<dbReference type="EMBL" id="CP001100">
    <property type="protein sequence ID" value="ACF13090.1"/>
    <property type="molecule type" value="Genomic_DNA"/>
</dbReference>
<dbReference type="PROSITE" id="PS51462">
    <property type="entry name" value="NUDIX"/>
    <property type="match status" value="1"/>
</dbReference>
<dbReference type="AlphaFoldDB" id="B3QVN3"/>
<name>B3QVN3_CHLT3</name>
<dbReference type="STRING" id="517418.Ctha_0620"/>
<sequence length="163" mass="19133">MYKTKISVKALILKQNQVLAIKQVRKKGVYYSLPGGKQKRCESLIETLVRECKEELGTEIFIDDLWALNDSTSEKEKADKLKRKHALEFVFRCEVPESYQIHNGPSPDKGQVSVEWIDIDTLRGVPFYPNWIKQALKERHFQRKIYHGLNPAYLFLLRENRIL</sequence>
<dbReference type="RefSeq" id="WP_012499174.1">
    <property type="nucleotide sequence ID" value="NC_011026.1"/>
</dbReference>
<evidence type="ECO:0000313" key="4">
    <source>
        <dbReference type="EMBL" id="ACF13090.1"/>
    </source>
</evidence>
<keyword evidence="2 4" id="KW-0378">Hydrolase</keyword>
<dbReference type="SUPFAM" id="SSF55811">
    <property type="entry name" value="Nudix"/>
    <property type="match status" value="1"/>
</dbReference>
<dbReference type="GO" id="GO:0016787">
    <property type="term" value="F:hydrolase activity"/>
    <property type="evidence" value="ECO:0007669"/>
    <property type="project" value="UniProtKB-KW"/>
</dbReference>
<accession>B3QVN3</accession>
<evidence type="ECO:0000313" key="5">
    <source>
        <dbReference type="Proteomes" id="UP000001208"/>
    </source>
</evidence>
<evidence type="ECO:0000259" key="3">
    <source>
        <dbReference type="PROSITE" id="PS51462"/>
    </source>
</evidence>
<dbReference type="PANTHER" id="PTHR43046">
    <property type="entry name" value="GDP-MANNOSE MANNOSYL HYDROLASE"/>
    <property type="match status" value="1"/>
</dbReference>
<dbReference type="OrthoDB" id="65827at2"/>
<dbReference type="Proteomes" id="UP000001208">
    <property type="component" value="Chromosome"/>
</dbReference>
<protein>
    <submittedName>
        <fullName evidence="4">NUDIX hydrolase</fullName>
    </submittedName>
</protein>
<dbReference type="Pfam" id="PF00293">
    <property type="entry name" value="NUDIX"/>
    <property type="match status" value="1"/>
</dbReference>
<reference evidence="4 5" key="1">
    <citation type="submission" date="2008-06" db="EMBL/GenBank/DDBJ databases">
        <title>Complete sequence of Chloroherpeton thalassium ATCC 35110.</title>
        <authorList>
            <consortium name="US DOE Joint Genome Institute"/>
            <person name="Lucas S."/>
            <person name="Copeland A."/>
            <person name="Lapidus A."/>
            <person name="Glavina del Rio T."/>
            <person name="Dalin E."/>
            <person name="Tice H."/>
            <person name="Bruce D."/>
            <person name="Goodwin L."/>
            <person name="Pitluck S."/>
            <person name="Schmutz J."/>
            <person name="Larimer F."/>
            <person name="Land M."/>
            <person name="Hauser L."/>
            <person name="Kyrpides N."/>
            <person name="Mikhailova N."/>
            <person name="Liu Z."/>
            <person name="Li T."/>
            <person name="Zhao F."/>
            <person name="Overmann J."/>
            <person name="Bryant D.A."/>
            <person name="Richardson P."/>
        </authorList>
    </citation>
    <scope>NUCLEOTIDE SEQUENCE [LARGE SCALE GENOMIC DNA]</scope>
    <source>
        <strain evidence="5">ATCC 35110 / GB-78</strain>
    </source>
</reference>
<evidence type="ECO:0000256" key="2">
    <source>
        <dbReference type="ARBA" id="ARBA00022801"/>
    </source>
</evidence>
<dbReference type="InterPro" id="IPR000086">
    <property type="entry name" value="NUDIX_hydrolase_dom"/>
</dbReference>
<comment type="cofactor">
    <cofactor evidence="1">
        <name>Mg(2+)</name>
        <dbReference type="ChEBI" id="CHEBI:18420"/>
    </cofactor>
</comment>
<dbReference type="InterPro" id="IPR015797">
    <property type="entry name" value="NUDIX_hydrolase-like_dom_sf"/>
</dbReference>
<organism evidence="4 5">
    <name type="scientific">Chloroherpeton thalassium (strain ATCC 35110 / GB-78)</name>
    <dbReference type="NCBI Taxonomy" id="517418"/>
    <lineage>
        <taxon>Bacteria</taxon>
        <taxon>Pseudomonadati</taxon>
        <taxon>Chlorobiota</taxon>
        <taxon>Chlorobiia</taxon>
        <taxon>Chlorobiales</taxon>
        <taxon>Chloroherpetonaceae</taxon>
        <taxon>Chloroherpeton</taxon>
    </lineage>
</organism>
<feature type="domain" description="Nudix hydrolase" evidence="3">
    <location>
        <begin position="3"/>
        <end position="140"/>
    </location>
</feature>
<gene>
    <name evidence="4" type="ordered locus">Ctha_0620</name>
</gene>
<dbReference type="KEGG" id="cts:Ctha_0620"/>
<dbReference type="eggNOG" id="COG1051">
    <property type="taxonomic scope" value="Bacteria"/>
</dbReference>
<evidence type="ECO:0000256" key="1">
    <source>
        <dbReference type="ARBA" id="ARBA00001946"/>
    </source>
</evidence>
<dbReference type="PANTHER" id="PTHR43046:SF14">
    <property type="entry name" value="MUTT_NUDIX FAMILY PROTEIN"/>
    <property type="match status" value="1"/>
</dbReference>
<dbReference type="Gene3D" id="3.90.79.10">
    <property type="entry name" value="Nucleoside Triphosphate Pyrophosphohydrolase"/>
    <property type="match status" value="1"/>
</dbReference>
<dbReference type="HOGENOM" id="CLU_037162_18_3_10"/>
<proteinExistence type="predicted"/>